<sequence>MFDLKADPLELSNLAELAEYQDLRQKFREEVARHSNSDVRYDLVIDSQRRRKLIARALMKGKVTTRDHQPQFDASTQNMRNTIDLDDLEARSRFPPLDTVPA</sequence>
<gene>
    <name evidence="2" type="ORF">FZZ93_08435</name>
</gene>
<name>A0A5D9D920_HALER</name>
<evidence type="ECO:0000313" key="2">
    <source>
        <dbReference type="EMBL" id="TZG39792.1"/>
    </source>
</evidence>
<reference evidence="2 3" key="1">
    <citation type="submission" date="2019-08" db="EMBL/GenBank/DDBJ databases">
        <title>Draft Genome Sequence of Halomonas eurihalina Isolated from Preserved Hide-surface.</title>
        <authorList>
            <person name="Hussain S.A."/>
            <person name="Xu A."/>
            <person name="Sarker M."/>
            <person name="Sommers C."/>
        </authorList>
    </citation>
    <scope>NUCLEOTIDE SEQUENCE [LARGE SCALE GENOMIC DNA]</scope>
    <source>
        <strain evidence="2 3">MS1</strain>
    </source>
</reference>
<dbReference type="InterPro" id="IPR025863">
    <property type="entry name" value="Choline_sulf_C_dom"/>
</dbReference>
<dbReference type="RefSeq" id="WP_149321884.1">
    <property type="nucleotide sequence ID" value="NZ_JARWAH010000004.1"/>
</dbReference>
<keyword evidence="3" id="KW-1185">Reference proteome</keyword>
<evidence type="ECO:0000259" key="1">
    <source>
        <dbReference type="Pfam" id="PF12411"/>
    </source>
</evidence>
<dbReference type="EMBL" id="VTPU01000007">
    <property type="protein sequence ID" value="TZG39792.1"/>
    <property type="molecule type" value="Genomic_DNA"/>
</dbReference>
<dbReference type="InterPro" id="IPR017850">
    <property type="entry name" value="Alkaline_phosphatase_core_sf"/>
</dbReference>
<proteinExistence type="predicted"/>
<dbReference type="Pfam" id="PF12411">
    <property type="entry name" value="Choline_sulf_C"/>
    <property type="match status" value="1"/>
</dbReference>
<dbReference type="SUPFAM" id="SSF53649">
    <property type="entry name" value="Alkaline phosphatase-like"/>
    <property type="match status" value="1"/>
</dbReference>
<organism evidence="2 3">
    <name type="scientific">Halomonas eurihalina</name>
    <dbReference type="NCBI Taxonomy" id="42566"/>
    <lineage>
        <taxon>Bacteria</taxon>
        <taxon>Pseudomonadati</taxon>
        <taxon>Pseudomonadota</taxon>
        <taxon>Gammaproteobacteria</taxon>
        <taxon>Oceanospirillales</taxon>
        <taxon>Halomonadaceae</taxon>
        <taxon>Halomonas</taxon>
    </lineage>
</organism>
<dbReference type="Proteomes" id="UP000324260">
    <property type="component" value="Unassembled WGS sequence"/>
</dbReference>
<protein>
    <recommendedName>
        <fullName evidence="1">Choline sulfatase enzyme C-terminal domain-containing protein</fullName>
    </recommendedName>
</protein>
<comment type="caution">
    <text evidence="2">The sequence shown here is derived from an EMBL/GenBank/DDBJ whole genome shotgun (WGS) entry which is preliminary data.</text>
</comment>
<accession>A0A5D9D920</accession>
<evidence type="ECO:0000313" key="3">
    <source>
        <dbReference type="Proteomes" id="UP000324260"/>
    </source>
</evidence>
<dbReference type="Gene3D" id="3.40.720.10">
    <property type="entry name" value="Alkaline Phosphatase, subunit A"/>
    <property type="match status" value="1"/>
</dbReference>
<dbReference type="AlphaFoldDB" id="A0A5D9D920"/>
<feature type="domain" description="Choline sulfatase enzyme C-terminal" evidence="1">
    <location>
        <begin position="44"/>
        <end position="94"/>
    </location>
</feature>